<evidence type="ECO:0000256" key="1">
    <source>
        <dbReference type="ARBA" id="ARBA00004167"/>
    </source>
</evidence>
<organism evidence="6 7">
    <name type="scientific">Undibacterium rugosum</name>
    <dbReference type="NCBI Taxonomy" id="2762291"/>
    <lineage>
        <taxon>Bacteria</taxon>
        <taxon>Pseudomonadati</taxon>
        <taxon>Pseudomonadota</taxon>
        <taxon>Betaproteobacteria</taxon>
        <taxon>Burkholderiales</taxon>
        <taxon>Oxalobacteraceae</taxon>
        <taxon>Undibacterium</taxon>
    </lineage>
</organism>
<evidence type="ECO:0000313" key="6">
    <source>
        <dbReference type="EMBL" id="MBC3934805.1"/>
    </source>
</evidence>
<dbReference type="Proteomes" id="UP000612361">
    <property type="component" value="Unassembled WGS sequence"/>
</dbReference>
<dbReference type="AlphaFoldDB" id="A0A923KYQ5"/>
<comment type="subcellular location">
    <subcellularLocation>
        <location evidence="1">Membrane</location>
        <topology evidence="1">Single-pass membrane protein</topology>
    </subcellularLocation>
</comment>
<dbReference type="GO" id="GO:0016020">
    <property type="term" value="C:membrane"/>
    <property type="evidence" value="ECO:0007669"/>
    <property type="project" value="UniProtKB-SubCell"/>
</dbReference>
<keyword evidence="2" id="KW-0812">Transmembrane</keyword>
<evidence type="ECO:0000313" key="7">
    <source>
        <dbReference type="Proteomes" id="UP000612361"/>
    </source>
</evidence>
<dbReference type="NCBIfam" id="TIGR01352">
    <property type="entry name" value="tonB_Cterm"/>
    <property type="match status" value="1"/>
</dbReference>
<accession>A0A923KYQ5</accession>
<sequence length="197" mass="21213">MAALTKRLLQAGQRQVQRHGRTASVSVAGVLLMSACSSISDAPSDRSGSAPGAANPAISSGNTNAAPAEIQARSLPPPAPSQAGSIEMYKREVAQRVYASFPSYVYQEQPQPLLRAVIVLRYVVNADGSLSRVELLRGNGDRFAEQRAMQSLRQAAPFGKPPAKLVRGARLELSETWLFNDDGRFQVRSIALPQRAE</sequence>
<dbReference type="InterPro" id="IPR006260">
    <property type="entry name" value="TonB/TolA_C"/>
</dbReference>
<keyword evidence="4" id="KW-0472">Membrane</keyword>
<protein>
    <submittedName>
        <fullName evidence="6">TonB family protein</fullName>
    </submittedName>
</protein>
<evidence type="ECO:0000256" key="2">
    <source>
        <dbReference type="ARBA" id="ARBA00022692"/>
    </source>
</evidence>
<name>A0A923KYQ5_9BURK</name>
<feature type="region of interest" description="Disordered" evidence="5">
    <location>
        <begin position="42"/>
        <end position="63"/>
    </location>
</feature>
<evidence type="ECO:0000256" key="3">
    <source>
        <dbReference type="ARBA" id="ARBA00022989"/>
    </source>
</evidence>
<evidence type="ECO:0000256" key="5">
    <source>
        <dbReference type="SAM" id="MobiDB-lite"/>
    </source>
</evidence>
<dbReference type="EMBL" id="JACOGG010000004">
    <property type="protein sequence ID" value="MBC3934805.1"/>
    <property type="molecule type" value="Genomic_DNA"/>
</dbReference>
<comment type="caution">
    <text evidence="6">The sequence shown here is derived from an EMBL/GenBank/DDBJ whole genome shotgun (WGS) entry which is preliminary data.</text>
</comment>
<keyword evidence="3" id="KW-1133">Transmembrane helix</keyword>
<reference evidence="6" key="1">
    <citation type="submission" date="2020-08" db="EMBL/GenBank/DDBJ databases">
        <title>Novel species isolated from subtropical streams in China.</title>
        <authorList>
            <person name="Lu H."/>
        </authorList>
    </citation>
    <scope>NUCLEOTIDE SEQUENCE</scope>
    <source>
        <strain evidence="6">CY7W</strain>
    </source>
</reference>
<gene>
    <name evidence="6" type="ORF">H8K47_05475</name>
</gene>
<dbReference type="RefSeq" id="WP_186880417.1">
    <property type="nucleotide sequence ID" value="NZ_JACOGG010000004.1"/>
</dbReference>
<proteinExistence type="predicted"/>
<dbReference type="SUPFAM" id="SSF74653">
    <property type="entry name" value="TolA/TonB C-terminal domain"/>
    <property type="match status" value="1"/>
</dbReference>
<dbReference type="Gene3D" id="3.30.1150.10">
    <property type="match status" value="1"/>
</dbReference>
<evidence type="ECO:0000256" key="4">
    <source>
        <dbReference type="ARBA" id="ARBA00023136"/>
    </source>
</evidence>
<keyword evidence="7" id="KW-1185">Reference proteome</keyword>